<keyword evidence="9" id="KW-1185">Reference proteome</keyword>
<dbReference type="VEuPathDB" id="MicrosporidiaDB:M896_091660"/>
<dbReference type="GO" id="GO:0008270">
    <property type="term" value="F:zinc ion binding"/>
    <property type="evidence" value="ECO:0007669"/>
    <property type="project" value="UniProtKB-KW"/>
</dbReference>
<dbReference type="PANTHER" id="PTHR45686:SF4">
    <property type="entry name" value="ADP-RIBOSYLATION FACTOR GTPASE ACTIVATING PROTEIN 3, ISOFORM H"/>
    <property type="match status" value="1"/>
</dbReference>
<dbReference type="GO" id="GO:0000139">
    <property type="term" value="C:Golgi membrane"/>
    <property type="evidence" value="ECO:0007669"/>
    <property type="project" value="GOC"/>
</dbReference>
<dbReference type="GeneID" id="26262379"/>
<dbReference type="SUPFAM" id="SSF57863">
    <property type="entry name" value="ArfGap/RecO-like zinc finger"/>
    <property type="match status" value="1"/>
</dbReference>
<dbReference type="OrthoDB" id="2195824at2759"/>
<keyword evidence="1" id="KW-0343">GTPase activation</keyword>
<dbReference type="PRINTS" id="PR00405">
    <property type="entry name" value="REVINTRACTNG"/>
</dbReference>
<feature type="region of interest" description="Disordered" evidence="6">
    <location>
        <begin position="227"/>
        <end position="246"/>
    </location>
</feature>
<keyword evidence="3 5" id="KW-0863">Zinc-finger</keyword>
<gene>
    <name evidence="8" type="ORF">M896_091660</name>
</gene>
<dbReference type="Proteomes" id="UP000031056">
    <property type="component" value="Unassembled WGS sequence"/>
</dbReference>
<proteinExistence type="predicted"/>
<evidence type="ECO:0000259" key="7">
    <source>
        <dbReference type="PROSITE" id="PS50115"/>
    </source>
</evidence>
<dbReference type="InterPro" id="IPR001164">
    <property type="entry name" value="ArfGAP_dom"/>
</dbReference>
<reference evidence="8 9" key="1">
    <citation type="journal article" date="2014" name="MBio">
        <title>The Ordospora colligata genome; evolution of extreme reduction in microsporidia and host-to-parasite horizontal gene transfer.</title>
        <authorList>
            <person name="Pombert J.-F."/>
            <person name="Haag K.L."/>
            <person name="Beidas S."/>
            <person name="Ebert D."/>
            <person name="Keeling P.J."/>
        </authorList>
    </citation>
    <scope>NUCLEOTIDE SEQUENCE [LARGE SCALE GENOMIC DNA]</scope>
    <source>
        <strain evidence="8 9">OC4</strain>
    </source>
</reference>
<comment type="caution">
    <text evidence="8">The sequence shown here is derived from an EMBL/GenBank/DDBJ whole genome shotgun (WGS) entry which is preliminary data.</text>
</comment>
<dbReference type="EMBL" id="JOKQ01000009">
    <property type="protein sequence ID" value="KHN69238.1"/>
    <property type="molecule type" value="Genomic_DNA"/>
</dbReference>
<dbReference type="GO" id="GO:0048205">
    <property type="term" value="P:COPI coating of Golgi vesicle"/>
    <property type="evidence" value="ECO:0007669"/>
    <property type="project" value="TreeGrafter"/>
</dbReference>
<dbReference type="HOGENOM" id="CLU_109502_0_0_1"/>
<accession>A0A0B2UIV0</accession>
<dbReference type="Pfam" id="PF01412">
    <property type="entry name" value="ArfGap"/>
    <property type="match status" value="1"/>
</dbReference>
<dbReference type="InterPro" id="IPR037278">
    <property type="entry name" value="ARFGAP/RecO"/>
</dbReference>
<evidence type="ECO:0000256" key="3">
    <source>
        <dbReference type="ARBA" id="ARBA00022771"/>
    </source>
</evidence>
<organism evidence="8 9">
    <name type="scientific">Ordospora colligata OC4</name>
    <dbReference type="NCBI Taxonomy" id="1354746"/>
    <lineage>
        <taxon>Eukaryota</taxon>
        <taxon>Fungi</taxon>
        <taxon>Fungi incertae sedis</taxon>
        <taxon>Microsporidia</taxon>
        <taxon>Ordosporidae</taxon>
        <taxon>Ordospora</taxon>
    </lineage>
</organism>
<dbReference type="GO" id="GO:0005096">
    <property type="term" value="F:GTPase activator activity"/>
    <property type="evidence" value="ECO:0007669"/>
    <property type="project" value="UniProtKB-KW"/>
</dbReference>
<evidence type="ECO:0000256" key="1">
    <source>
        <dbReference type="ARBA" id="ARBA00022468"/>
    </source>
</evidence>
<dbReference type="AlphaFoldDB" id="A0A0B2UIV0"/>
<dbReference type="PROSITE" id="PS50115">
    <property type="entry name" value="ARFGAP"/>
    <property type="match status" value="1"/>
</dbReference>
<feature type="domain" description="Arf-GAP" evidence="7">
    <location>
        <begin position="13"/>
        <end position="92"/>
    </location>
</feature>
<dbReference type="SMART" id="SM00105">
    <property type="entry name" value="ArfGap"/>
    <property type="match status" value="1"/>
</dbReference>
<evidence type="ECO:0000256" key="5">
    <source>
        <dbReference type="PROSITE-ProRule" id="PRU00288"/>
    </source>
</evidence>
<name>A0A0B2UIV0_9MICR</name>
<evidence type="ECO:0000313" key="8">
    <source>
        <dbReference type="EMBL" id="KHN69238.1"/>
    </source>
</evidence>
<evidence type="ECO:0000256" key="6">
    <source>
        <dbReference type="SAM" id="MobiDB-lite"/>
    </source>
</evidence>
<dbReference type="PANTHER" id="PTHR45686">
    <property type="entry name" value="ADP-RIBOSYLATION FACTOR GTPASE ACTIVATING PROTEIN 3, ISOFORM H-RELATED"/>
    <property type="match status" value="1"/>
</dbReference>
<protein>
    <submittedName>
        <fullName evidence="8">GTPase-activating protein</fullName>
    </submittedName>
</protein>
<evidence type="ECO:0000313" key="9">
    <source>
        <dbReference type="Proteomes" id="UP000031056"/>
    </source>
</evidence>
<evidence type="ECO:0000256" key="4">
    <source>
        <dbReference type="ARBA" id="ARBA00022833"/>
    </source>
</evidence>
<dbReference type="InterPro" id="IPR038508">
    <property type="entry name" value="ArfGAP_dom_sf"/>
</dbReference>
<sequence length="246" mass="27545">MDDHDSVDKLIANTFFKHVRAQSNNKRCADCDKPSPIWIAVTYGFFICTECAAKHRELGVEISKVKSMILDGWKLSELRRVYVSGNANASKLGKGPDMRLKYTGAEWYAKNVDDMVKKSEIDEPGMEFIHNLECKSKNTLQPKKVSDIKMPKFSEDAIIAQVQNDDVIKDNVSNKEISTAPVHEEAVIKKNSPASLRISSRNKFNLENNPTDTNRLGFGALNLKDSHEAESSVESIEKPTISGNQQ</sequence>
<keyword evidence="2" id="KW-0479">Metal-binding</keyword>
<keyword evidence="4" id="KW-0862">Zinc</keyword>
<dbReference type="InParanoid" id="A0A0B2UIV0"/>
<dbReference type="Gene3D" id="1.10.220.150">
    <property type="entry name" value="Arf GTPase activating protein"/>
    <property type="match status" value="1"/>
</dbReference>
<dbReference type="RefSeq" id="XP_014563280.1">
    <property type="nucleotide sequence ID" value="XM_014707794.1"/>
</dbReference>
<dbReference type="STRING" id="1354746.A0A0B2UIV0"/>
<evidence type="ECO:0000256" key="2">
    <source>
        <dbReference type="ARBA" id="ARBA00022723"/>
    </source>
</evidence>